<feature type="domain" description="Major facilitator superfamily (MFS) profile" evidence="8">
    <location>
        <begin position="18"/>
        <end position="401"/>
    </location>
</feature>
<evidence type="ECO:0000256" key="2">
    <source>
        <dbReference type="ARBA" id="ARBA00022448"/>
    </source>
</evidence>
<keyword evidence="6 7" id="KW-0472">Membrane</keyword>
<sequence>MIGDSTMNEAIQKNGVRAYIMETIMFFTYAFFAVSWIAGTTLTSQIMEHFKLTDFASATFISNAITVAKIIGNLLAAWFLVKLQPKKAIAFASLLIVLGSGLGVFVTEYWMFVVTRFITGFGGALYIVYFGPIVIRYFDPKRRSTINGINAAAYNVGSIIAMVVVTPVFTWLVTWQNSILFFTACSLVLFVLWLIFGEDFELNQTSNDQKTVKAYTFKDGLKDKFNYVFPFTYAGLLLLYIVILTIFPVSDSAAINPKTLSTVVAIAGVVGTIFGIMVTKRFARRLPVLRWSGLAMTVSAVIMVMTTSGALALAMAALVGFFMFLPMTALVTIPQELPDMTPSKLTLIMGFFWSFAYMFETVAYYFVGVLIDVSGFQAGLYCAILLSLSFFIGSFLLPETGGKTEDQKQAIS</sequence>
<dbReference type="InterPro" id="IPR020846">
    <property type="entry name" value="MFS_dom"/>
</dbReference>
<gene>
    <name evidence="9" type="ORF">A21D_01880</name>
</gene>
<dbReference type="AlphaFoldDB" id="A0A2K9J4L9"/>
<feature type="transmembrane region" description="Helical" evidence="7">
    <location>
        <begin position="311"/>
        <end position="333"/>
    </location>
</feature>
<dbReference type="KEGG" id="vpn:A21D_01880"/>
<evidence type="ECO:0000256" key="5">
    <source>
        <dbReference type="ARBA" id="ARBA00022989"/>
    </source>
</evidence>
<evidence type="ECO:0000256" key="3">
    <source>
        <dbReference type="ARBA" id="ARBA00022475"/>
    </source>
</evidence>
<feature type="transmembrane region" description="Helical" evidence="7">
    <location>
        <begin position="179"/>
        <end position="196"/>
    </location>
</feature>
<feature type="transmembrane region" description="Helical" evidence="7">
    <location>
        <begin position="151"/>
        <end position="173"/>
    </location>
</feature>
<evidence type="ECO:0000256" key="6">
    <source>
        <dbReference type="ARBA" id="ARBA00023136"/>
    </source>
</evidence>
<dbReference type="SUPFAM" id="SSF103473">
    <property type="entry name" value="MFS general substrate transporter"/>
    <property type="match status" value="1"/>
</dbReference>
<protein>
    <submittedName>
        <fullName evidence="9">Major Facilitator Superfamily protein</fullName>
    </submittedName>
</protein>
<feature type="transmembrane region" description="Helical" evidence="7">
    <location>
        <begin position="88"/>
        <end position="111"/>
    </location>
</feature>
<keyword evidence="2" id="KW-0813">Transport</keyword>
<dbReference type="PROSITE" id="PS50850">
    <property type="entry name" value="MFS"/>
    <property type="match status" value="1"/>
</dbReference>
<feature type="transmembrane region" description="Helical" evidence="7">
    <location>
        <begin position="259"/>
        <end position="276"/>
    </location>
</feature>
<evidence type="ECO:0000256" key="4">
    <source>
        <dbReference type="ARBA" id="ARBA00022692"/>
    </source>
</evidence>
<evidence type="ECO:0000259" key="8">
    <source>
        <dbReference type="PROSITE" id="PS50850"/>
    </source>
</evidence>
<keyword evidence="3" id="KW-1003">Cell membrane</keyword>
<dbReference type="PANTHER" id="PTHR43124:SF3">
    <property type="entry name" value="CHLORAMPHENICOL EFFLUX PUMP RV0191"/>
    <property type="match status" value="1"/>
</dbReference>
<organism evidence="9 10">
    <name type="scientific">Virgibacillus dokdonensis</name>
    <dbReference type="NCBI Taxonomy" id="302167"/>
    <lineage>
        <taxon>Bacteria</taxon>
        <taxon>Bacillati</taxon>
        <taxon>Bacillota</taxon>
        <taxon>Bacilli</taxon>
        <taxon>Bacillales</taxon>
        <taxon>Bacillaceae</taxon>
        <taxon>Virgibacillus</taxon>
    </lineage>
</organism>
<feature type="transmembrane region" description="Helical" evidence="7">
    <location>
        <begin position="378"/>
        <end position="398"/>
    </location>
</feature>
<feature type="transmembrane region" description="Helical" evidence="7">
    <location>
        <begin position="58"/>
        <end position="81"/>
    </location>
</feature>
<evidence type="ECO:0000256" key="1">
    <source>
        <dbReference type="ARBA" id="ARBA00004651"/>
    </source>
</evidence>
<dbReference type="STRING" id="302167.GCA_900166595_00595"/>
<feature type="transmembrane region" description="Helical" evidence="7">
    <location>
        <begin position="20"/>
        <end position="38"/>
    </location>
</feature>
<feature type="transmembrane region" description="Helical" evidence="7">
    <location>
        <begin position="117"/>
        <end position="139"/>
    </location>
</feature>
<dbReference type="GO" id="GO:0005886">
    <property type="term" value="C:plasma membrane"/>
    <property type="evidence" value="ECO:0007669"/>
    <property type="project" value="UniProtKB-SubCell"/>
</dbReference>
<dbReference type="CDD" id="cd06174">
    <property type="entry name" value="MFS"/>
    <property type="match status" value="1"/>
</dbReference>
<comment type="subcellular location">
    <subcellularLocation>
        <location evidence="1">Cell membrane</location>
        <topology evidence="1">Multi-pass membrane protein</topology>
    </subcellularLocation>
</comment>
<name>A0A2K9J4L9_9BACI</name>
<reference evidence="10" key="1">
    <citation type="submission" date="2016-11" db="EMBL/GenBank/DDBJ databases">
        <title>Complete genome sequence of Virgibacillus pantothenticus 21D, a halophilic bacterium isolated from the deep hypersaline anoxic basin Discovery in the Mediterranean Sea.</title>
        <authorList>
            <person name="Zeaiter Z."/>
            <person name="Booth J.M."/>
            <person name="Prosdocimi E.M."/>
            <person name="Mapelli F."/>
            <person name="Fusi M."/>
            <person name="Daffonchio D."/>
            <person name="Borin S."/>
            <person name="Crotti E."/>
        </authorList>
    </citation>
    <scope>NUCLEOTIDE SEQUENCE [LARGE SCALE GENOMIC DNA]</scope>
    <source>
        <strain evidence="10">21D</strain>
    </source>
</reference>
<dbReference type="InterPro" id="IPR011701">
    <property type="entry name" value="MFS"/>
</dbReference>
<keyword evidence="4 7" id="KW-0812">Transmembrane</keyword>
<proteinExistence type="predicted"/>
<dbReference type="InterPro" id="IPR036259">
    <property type="entry name" value="MFS_trans_sf"/>
</dbReference>
<dbReference type="InterPro" id="IPR050189">
    <property type="entry name" value="MFS_Efflux_Transporters"/>
</dbReference>
<feature type="transmembrane region" description="Helical" evidence="7">
    <location>
        <begin position="345"/>
        <end position="366"/>
    </location>
</feature>
<dbReference type="EMBL" id="CP018622">
    <property type="protein sequence ID" value="AUJ24961.1"/>
    <property type="molecule type" value="Genomic_DNA"/>
</dbReference>
<dbReference type="PANTHER" id="PTHR43124">
    <property type="entry name" value="PURINE EFFLUX PUMP PBUE"/>
    <property type="match status" value="1"/>
</dbReference>
<keyword evidence="5 7" id="KW-1133">Transmembrane helix</keyword>
<accession>A0A2K9J4L9</accession>
<dbReference type="Proteomes" id="UP000234237">
    <property type="component" value="Chromosome"/>
</dbReference>
<dbReference type="Pfam" id="PF07690">
    <property type="entry name" value="MFS_1"/>
    <property type="match status" value="1"/>
</dbReference>
<feature type="transmembrane region" description="Helical" evidence="7">
    <location>
        <begin position="227"/>
        <end position="247"/>
    </location>
</feature>
<dbReference type="GO" id="GO:0022857">
    <property type="term" value="F:transmembrane transporter activity"/>
    <property type="evidence" value="ECO:0007669"/>
    <property type="project" value="InterPro"/>
</dbReference>
<dbReference type="Gene3D" id="1.20.1250.20">
    <property type="entry name" value="MFS general substrate transporter like domains"/>
    <property type="match status" value="2"/>
</dbReference>
<evidence type="ECO:0000313" key="10">
    <source>
        <dbReference type="Proteomes" id="UP000234237"/>
    </source>
</evidence>
<feature type="transmembrane region" description="Helical" evidence="7">
    <location>
        <begin position="288"/>
        <end position="305"/>
    </location>
</feature>
<evidence type="ECO:0000256" key="7">
    <source>
        <dbReference type="SAM" id="Phobius"/>
    </source>
</evidence>
<evidence type="ECO:0000313" key="9">
    <source>
        <dbReference type="EMBL" id="AUJ24961.1"/>
    </source>
</evidence>